<feature type="domain" description="Helix-turn-helix" evidence="2">
    <location>
        <begin position="85"/>
        <end position="127"/>
    </location>
</feature>
<dbReference type="AlphaFoldDB" id="A0A5Q2F7I4"/>
<dbReference type="GO" id="GO:0003677">
    <property type="term" value="F:DNA binding"/>
    <property type="evidence" value="ECO:0007669"/>
    <property type="project" value="InterPro"/>
</dbReference>
<dbReference type="KEGG" id="rain:Rai3103_00605"/>
<evidence type="ECO:0000256" key="1">
    <source>
        <dbReference type="SAM" id="MobiDB-lite"/>
    </source>
</evidence>
<gene>
    <name evidence="3" type="ORF">Rai3103_00605</name>
</gene>
<dbReference type="EMBL" id="CP045725">
    <property type="protein sequence ID" value="QGF22431.1"/>
    <property type="molecule type" value="Genomic_DNA"/>
</dbReference>
<name>A0A5Q2F7I4_9ACTN</name>
<proteinExistence type="predicted"/>
<dbReference type="Proteomes" id="UP000386847">
    <property type="component" value="Chromosome"/>
</dbReference>
<dbReference type="Pfam" id="PF12728">
    <property type="entry name" value="HTH_17"/>
    <property type="match status" value="1"/>
</dbReference>
<evidence type="ECO:0000313" key="3">
    <source>
        <dbReference type="EMBL" id="QGF22431.1"/>
    </source>
</evidence>
<dbReference type="NCBIfam" id="TIGR01764">
    <property type="entry name" value="excise"/>
    <property type="match status" value="1"/>
</dbReference>
<sequence length="127" mass="14056">MGPTASPTSYQVVPYHHLTDTYYTCLTSLPRILCLETCVLEATLEPAELYRPARSPTGGEVPRDDTQTQPVYRVTGDLDGRRGIAEQLGVQPQSIYGLIHRGELRAVRIGTTIRVPQSAIDDFLEGR</sequence>
<reference evidence="3 4" key="1">
    <citation type="submission" date="2019-10" db="EMBL/GenBank/DDBJ databases">
        <title>Genomic analysis of Raineyella sp. CBA3103.</title>
        <authorList>
            <person name="Roh S.W."/>
        </authorList>
    </citation>
    <scope>NUCLEOTIDE SEQUENCE [LARGE SCALE GENOMIC DNA]</scope>
    <source>
        <strain evidence="3 4">CBA3103</strain>
    </source>
</reference>
<feature type="region of interest" description="Disordered" evidence="1">
    <location>
        <begin position="51"/>
        <end position="70"/>
    </location>
</feature>
<evidence type="ECO:0000313" key="4">
    <source>
        <dbReference type="Proteomes" id="UP000386847"/>
    </source>
</evidence>
<accession>A0A5Q2F7I4</accession>
<dbReference type="InterPro" id="IPR010093">
    <property type="entry name" value="SinI_DNA-bd"/>
</dbReference>
<protein>
    <submittedName>
        <fullName evidence="3">Helix-turn-helix domain-containing protein</fullName>
    </submittedName>
</protein>
<dbReference type="InterPro" id="IPR041657">
    <property type="entry name" value="HTH_17"/>
</dbReference>
<organism evidence="3 4">
    <name type="scientific">Raineyella fluvialis</name>
    <dbReference type="NCBI Taxonomy" id="2662261"/>
    <lineage>
        <taxon>Bacteria</taxon>
        <taxon>Bacillati</taxon>
        <taxon>Actinomycetota</taxon>
        <taxon>Actinomycetes</taxon>
        <taxon>Propionibacteriales</taxon>
        <taxon>Propionibacteriaceae</taxon>
        <taxon>Raineyella</taxon>
    </lineage>
</organism>
<keyword evidence="4" id="KW-1185">Reference proteome</keyword>
<evidence type="ECO:0000259" key="2">
    <source>
        <dbReference type="Pfam" id="PF12728"/>
    </source>
</evidence>